<accession>A0A644Z1H3</accession>
<name>A0A644Z1H3_9ZZZZ</name>
<dbReference type="AlphaFoldDB" id="A0A644Z1H3"/>
<dbReference type="InterPro" id="IPR025438">
    <property type="entry name" value="DUF4180"/>
</dbReference>
<sequence length="122" mass="13734">METRVIEKNGQSIAVIKSGEPVLTCVQDALDLMATVEYETGCERMAIEKSALAEDFFILSTRLAGDILQKFVNYRKKIAIFGDFSRYTSKSLRDFIYESNSGNDVFFVSTEQEAVERLANAK</sequence>
<gene>
    <name evidence="2" type="ORF">SDC9_81168</name>
</gene>
<organism evidence="2">
    <name type="scientific">bioreactor metagenome</name>
    <dbReference type="NCBI Taxonomy" id="1076179"/>
    <lineage>
        <taxon>unclassified sequences</taxon>
        <taxon>metagenomes</taxon>
        <taxon>ecological metagenomes</taxon>
    </lineage>
</organism>
<evidence type="ECO:0000313" key="2">
    <source>
        <dbReference type="EMBL" id="MPM34582.1"/>
    </source>
</evidence>
<comment type="caution">
    <text evidence="2">The sequence shown here is derived from an EMBL/GenBank/DDBJ whole genome shotgun (WGS) entry which is preliminary data.</text>
</comment>
<protein>
    <recommendedName>
        <fullName evidence="1">DUF4180 domain-containing protein</fullName>
    </recommendedName>
</protein>
<evidence type="ECO:0000259" key="1">
    <source>
        <dbReference type="Pfam" id="PF13788"/>
    </source>
</evidence>
<reference evidence="2" key="1">
    <citation type="submission" date="2019-08" db="EMBL/GenBank/DDBJ databases">
        <authorList>
            <person name="Kucharzyk K."/>
            <person name="Murdoch R.W."/>
            <person name="Higgins S."/>
            <person name="Loffler F."/>
        </authorList>
    </citation>
    <scope>NUCLEOTIDE SEQUENCE</scope>
</reference>
<proteinExistence type="predicted"/>
<feature type="domain" description="DUF4180" evidence="1">
    <location>
        <begin position="9"/>
        <end position="118"/>
    </location>
</feature>
<dbReference type="Pfam" id="PF13788">
    <property type="entry name" value="DUF4180"/>
    <property type="match status" value="1"/>
</dbReference>
<dbReference type="EMBL" id="VSSQ01007018">
    <property type="protein sequence ID" value="MPM34582.1"/>
    <property type="molecule type" value="Genomic_DNA"/>
</dbReference>